<dbReference type="Pfam" id="PF00196">
    <property type="entry name" value="GerE"/>
    <property type="match status" value="1"/>
</dbReference>
<dbReference type="Gene3D" id="3.40.50.300">
    <property type="entry name" value="P-loop containing nucleotide triphosphate hydrolases"/>
    <property type="match status" value="1"/>
</dbReference>
<dbReference type="PROSITE" id="PS50043">
    <property type="entry name" value="HTH_LUXR_2"/>
    <property type="match status" value="1"/>
</dbReference>
<dbReference type="InterPro" id="IPR027417">
    <property type="entry name" value="P-loop_NTPase"/>
</dbReference>
<gene>
    <name evidence="2" type="ORF">FHR80_001945</name>
</gene>
<dbReference type="InterPro" id="IPR016032">
    <property type="entry name" value="Sig_transdc_resp-reg_C-effctor"/>
</dbReference>
<dbReference type="GO" id="GO:0006355">
    <property type="term" value="P:regulation of DNA-templated transcription"/>
    <property type="evidence" value="ECO:0007669"/>
    <property type="project" value="InterPro"/>
</dbReference>
<dbReference type="AlphaFoldDB" id="A0A7W4YAX1"/>
<reference evidence="2 3" key="1">
    <citation type="submission" date="2020-08" db="EMBL/GenBank/DDBJ databases">
        <title>The Agave Microbiome: Exploring the role of microbial communities in plant adaptations to desert environments.</title>
        <authorList>
            <person name="Partida-Martinez L.P."/>
        </authorList>
    </citation>
    <scope>NUCLEOTIDE SEQUENCE [LARGE SCALE GENOMIC DNA]</scope>
    <source>
        <strain evidence="2 3">RAS26</strain>
    </source>
</reference>
<dbReference type="GO" id="GO:0003677">
    <property type="term" value="F:DNA binding"/>
    <property type="evidence" value="ECO:0007669"/>
    <property type="project" value="UniProtKB-KW"/>
</dbReference>
<sequence length="789" mass="81356">MAATGWHGVTPREGAVLSAVAHRLTNAEIAAELHLSVRTVESHVAALRRKLGAQSRADLIAAEHARRGSGVPVPRNSFVGRSGSLGTLRTLLVRSPWVTVVGPAGCGKTRLALELAAAGTRVPVVVELAHAAPGDVPRALAHALGLTPAGGVDVVAACVVALDAASHLLVLDDADHVADAVRQLVGGLLGAAGAPVVVVTSRTPLGGPGETVLTLAALSADPEDEDGAVRLFTDRARAADPRGWPADVDRARVSRVCARLDGLPLAIELAAARVRHVGLDELEHLLDAGPAPLDRAGDGGRHGTLEAAIGWTWDLLDPEELRAIERLAALTGTFDLDVAQAVGAAAPVVLRLLDRSLVVPASPAPEDDRRRFRLLTSLRAFVLARSDPAVLDAARDAHAAHAAATAHAAAEHARTDDSPSAVRAARLAVPEAAVALRWCVGRGHPGALALAHDVAVLLEQYGARADGLDALDSAARDAGVRAAADTATLFAMGEALCFSDVPLAADLAGLALARATGPRSALEAHHLAALVEAYRDRGAAALEHAAAAERLATEQGDLWRLAGARQARGIALRGADLDDPAAALDAFGSAMTTYARAGDGMHVHNNLYMRASCAVAAGVDPGQAVAWADECAAYARARGNQHELAHAQLTRASLTALRPGTDPGTDVALDEAVASFRAVGDLRCLTRAYLALAARRGPSGAAPLLERALGVATTARDHGQQLDALTRLVDACWTSGARRRAVVLLARLVGLVGIERARELCPGGLLPELDGWAEDPVTPNLGPPRAAAP</sequence>
<evidence type="ECO:0000259" key="1">
    <source>
        <dbReference type="PROSITE" id="PS50043"/>
    </source>
</evidence>
<dbReference type="SMART" id="SM00421">
    <property type="entry name" value="HTH_LUXR"/>
    <property type="match status" value="1"/>
</dbReference>
<keyword evidence="2" id="KW-0238">DNA-binding</keyword>
<dbReference type="Gene3D" id="1.10.10.10">
    <property type="entry name" value="Winged helix-like DNA-binding domain superfamily/Winged helix DNA-binding domain"/>
    <property type="match status" value="1"/>
</dbReference>
<dbReference type="Proteomes" id="UP000518206">
    <property type="component" value="Unassembled WGS sequence"/>
</dbReference>
<evidence type="ECO:0000313" key="3">
    <source>
        <dbReference type="Proteomes" id="UP000518206"/>
    </source>
</evidence>
<dbReference type="EMBL" id="JACHVX010000002">
    <property type="protein sequence ID" value="MBB2923033.1"/>
    <property type="molecule type" value="Genomic_DNA"/>
</dbReference>
<comment type="caution">
    <text evidence="2">The sequence shown here is derived from an EMBL/GenBank/DDBJ whole genome shotgun (WGS) entry which is preliminary data.</text>
</comment>
<reference evidence="2 3" key="2">
    <citation type="submission" date="2020-08" db="EMBL/GenBank/DDBJ databases">
        <authorList>
            <person name="Partida-Martinez L."/>
            <person name="Huntemann M."/>
            <person name="Clum A."/>
            <person name="Wang J."/>
            <person name="Palaniappan K."/>
            <person name="Ritter S."/>
            <person name="Chen I.-M."/>
            <person name="Stamatis D."/>
            <person name="Reddy T."/>
            <person name="O'Malley R."/>
            <person name="Daum C."/>
            <person name="Shapiro N."/>
            <person name="Ivanova N."/>
            <person name="Kyrpides N."/>
            <person name="Woyke T."/>
        </authorList>
    </citation>
    <scope>NUCLEOTIDE SEQUENCE [LARGE SCALE GENOMIC DNA]</scope>
    <source>
        <strain evidence="2 3">RAS26</strain>
    </source>
</reference>
<protein>
    <submittedName>
        <fullName evidence="2">Putative ATPase/DNA-binding CsgD family transcriptional regulator</fullName>
    </submittedName>
</protein>
<dbReference type="PANTHER" id="PTHR47691:SF3">
    <property type="entry name" value="HTH-TYPE TRANSCRIPTIONAL REGULATOR RV0890C-RELATED"/>
    <property type="match status" value="1"/>
</dbReference>
<dbReference type="PRINTS" id="PR00038">
    <property type="entry name" value="HTHLUXR"/>
</dbReference>
<organism evidence="2 3">
    <name type="scientific">Cellulomonas cellasea</name>
    <dbReference type="NCBI Taxonomy" id="43670"/>
    <lineage>
        <taxon>Bacteria</taxon>
        <taxon>Bacillati</taxon>
        <taxon>Actinomycetota</taxon>
        <taxon>Actinomycetes</taxon>
        <taxon>Micrococcales</taxon>
        <taxon>Cellulomonadaceae</taxon>
        <taxon>Cellulomonas</taxon>
    </lineage>
</organism>
<dbReference type="InterPro" id="IPR036388">
    <property type="entry name" value="WH-like_DNA-bd_sf"/>
</dbReference>
<dbReference type="SUPFAM" id="SSF46894">
    <property type="entry name" value="C-terminal effector domain of the bipartite response regulators"/>
    <property type="match status" value="1"/>
</dbReference>
<dbReference type="Pfam" id="PF13401">
    <property type="entry name" value="AAA_22"/>
    <property type="match status" value="1"/>
</dbReference>
<accession>A0A7W4YAX1</accession>
<dbReference type="InterPro" id="IPR000792">
    <property type="entry name" value="Tscrpt_reg_LuxR_C"/>
</dbReference>
<name>A0A7W4YAX1_9CELL</name>
<proteinExistence type="predicted"/>
<feature type="domain" description="HTH luxR-type" evidence="1">
    <location>
        <begin position="2"/>
        <end position="67"/>
    </location>
</feature>
<dbReference type="RefSeq" id="WP_183295846.1">
    <property type="nucleotide sequence ID" value="NZ_JACHVX010000002.1"/>
</dbReference>
<dbReference type="SUPFAM" id="SSF52540">
    <property type="entry name" value="P-loop containing nucleoside triphosphate hydrolases"/>
    <property type="match status" value="1"/>
</dbReference>
<dbReference type="CDD" id="cd06170">
    <property type="entry name" value="LuxR_C_like"/>
    <property type="match status" value="1"/>
</dbReference>
<dbReference type="PRINTS" id="PR00364">
    <property type="entry name" value="DISEASERSIST"/>
</dbReference>
<dbReference type="InterPro" id="IPR049945">
    <property type="entry name" value="AAA_22"/>
</dbReference>
<dbReference type="GO" id="GO:0016887">
    <property type="term" value="F:ATP hydrolysis activity"/>
    <property type="evidence" value="ECO:0007669"/>
    <property type="project" value="InterPro"/>
</dbReference>
<evidence type="ECO:0000313" key="2">
    <source>
        <dbReference type="EMBL" id="MBB2923033.1"/>
    </source>
</evidence>
<dbReference type="PANTHER" id="PTHR47691">
    <property type="entry name" value="REGULATOR-RELATED"/>
    <property type="match status" value="1"/>
</dbReference>